<dbReference type="SUPFAM" id="SSF51126">
    <property type="entry name" value="Pectin lyase-like"/>
    <property type="match status" value="1"/>
</dbReference>
<reference evidence="2 4" key="1">
    <citation type="journal article" date="2012" name="Nature">
        <title>Algal genomes reveal evolutionary mosaicism and the fate of nucleomorphs.</title>
        <authorList>
            <consortium name="DOE Joint Genome Institute"/>
            <person name="Curtis B.A."/>
            <person name="Tanifuji G."/>
            <person name="Burki F."/>
            <person name="Gruber A."/>
            <person name="Irimia M."/>
            <person name="Maruyama S."/>
            <person name="Arias M.C."/>
            <person name="Ball S.G."/>
            <person name="Gile G.H."/>
            <person name="Hirakawa Y."/>
            <person name="Hopkins J.F."/>
            <person name="Kuo A."/>
            <person name="Rensing S.A."/>
            <person name="Schmutz J."/>
            <person name="Symeonidi A."/>
            <person name="Elias M."/>
            <person name="Eveleigh R.J."/>
            <person name="Herman E.K."/>
            <person name="Klute M.J."/>
            <person name="Nakayama T."/>
            <person name="Obornik M."/>
            <person name="Reyes-Prieto A."/>
            <person name="Armbrust E.V."/>
            <person name="Aves S.J."/>
            <person name="Beiko R.G."/>
            <person name="Coutinho P."/>
            <person name="Dacks J.B."/>
            <person name="Durnford D.G."/>
            <person name="Fast N.M."/>
            <person name="Green B.R."/>
            <person name="Grisdale C.J."/>
            <person name="Hempel F."/>
            <person name="Henrissat B."/>
            <person name="Hoppner M.P."/>
            <person name="Ishida K."/>
            <person name="Kim E."/>
            <person name="Koreny L."/>
            <person name="Kroth P.G."/>
            <person name="Liu Y."/>
            <person name="Malik S.B."/>
            <person name="Maier U.G."/>
            <person name="McRose D."/>
            <person name="Mock T."/>
            <person name="Neilson J.A."/>
            <person name="Onodera N.T."/>
            <person name="Poole A.M."/>
            <person name="Pritham E.J."/>
            <person name="Richards T.A."/>
            <person name="Rocap G."/>
            <person name="Roy S.W."/>
            <person name="Sarai C."/>
            <person name="Schaack S."/>
            <person name="Shirato S."/>
            <person name="Slamovits C.H."/>
            <person name="Spencer D.F."/>
            <person name="Suzuki S."/>
            <person name="Worden A.Z."/>
            <person name="Zauner S."/>
            <person name="Barry K."/>
            <person name="Bell C."/>
            <person name="Bharti A.K."/>
            <person name="Crow J.A."/>
            <person name="Grimwood J."/>
            <person name="Kramer R."/>
            <person name="Lindquist E."/>
            <person name="Lucas S."/>
            <person name="Salamov A."/>
            <person name="McFadden G.I."/>
            <person name="Lane C.E."/>
            <person name="Keeling P.J."/>
            <person name="Gray M.W."/>
            <person name="Grigoriev I.V."/>
            <person name="Archibald J.M."/>
        </authorList>
    </citation>
    <scope>NUCLEOTIDE SEQUENCE</scope>
    <source>
        <strain evidence="2 4">CCMP2712</strain>
    </source>
</reference>
<evidence type="ECO:0000259" key="1">
    <source>
        <dbReference type="Pfam" id="PF13229"/>
    </source>
</evidence>
<dbReference type="KEGG" id="gtt:GUITHDRAFT_154749"/>
<dbReference type="HOGENOM" id="CLU_1597593_0_0_1"/>
<proteinExistence type="predicted"/>
<protein>
    <recommendedName>
        <fullName evidence="1">Right handed beta helix domain-containing protein</fullName>
    </recommendedName>
</protein>
<dbReference type="EnsemblProtists" id="EKX38409">
    <property type="protein sequence ID" value="EKX38409"/>
    <property type="gene ID" value="GUITHDRAFT_154749"/>
</dbReference>
<dbReference type="Proteomes" id="UP000011087">
    <property type="component" value="Unassembled WGS sequence"/>
</dbReference>
<evidence type="ECO:0000313" key="4">
    <source>
        <dbReference type="Proteomes" id="UP000011087"/>
    </source>
</evidence>
<dbReference type="PaxDb" id="55529-EKX38409"/>
<dbReference type="InterPro" id="IPR012334">
    <property type="entry name" value="Pectin_lyas_fold"/>
</dbReference>
<dbReference type="OrthoDB" id="10372862at2759"/>
<name>L1IR88_GUITC</name>
<accession>L1IR88</accession>
<organism evidence="2">
    <name type="scientific">Guillardia theta (strain CCMP2712)</name>
    <name type="common">Cryptophyte</name>
    <dbReference type="NCBI Taxonomy" id="905079"/>
    <lineage>
        <taxon>Eukaryota</taxon>
        <taxon>Cryptophyceae</taxon>
        <taxon>Pyrenomonadales</taxon>
        <taxon>Geminigeraceae</taxon>
        <taxon>Guillardia</taxon>
    </lineage>
</organism>
<keyword evidence="4" id="KW-1185">Reference proteome</keyword>
<evidence type="ECO:0000313" key="2">
    <source>
        <dbReference type="EMBL" id="EKX38409.1"/>
    </source>
</evidence>
<dbReference type="Gene3D" id="2.160.20.10">
    <property type="entry name" value="Single-stranded right-handed beta-helix, Pectin lyase-like"/>
    <property type="match status" value="1"/>
</dbReference>
<gene>
    <name evidence="2" type="ORF">GUITHDRAFT_154749</name>
</gene>
<dbReference type="RefSeq" id="XP_005825389.1">
    <property type="nucleotide sequence ID" value="XM_005825332.1"/>
</dbReference>
<sequence length="167" mass="18288">MVTMEKADVSVVESGIGGLEEVKVIQKQHAFTGEKVPFRGEPNTGLICLDESWCCLLGCTIENTGEGGAGIRYSEFAGGLIESCLVQFHDVGIMLDGSVRVAVYSSLFQHNVLGAFYAGRWMQEDAEVELVDNTICTNSMSEDPNKGMWATFRKPARLTVSGNRENW</sequence>
<reference evidence="4" key="2">
    <citation type="submission" date="2012-11" db="EMBL/GenBank/DDBJ databases">
        <authorList>
            <person name="Kuo A."/>
            <person name="Curtis B.A."/>
            <person name="Tanifuji G."/>
            <person name="Burki F."/>
            <person name="Gruber A."/>
            <person name="Irimia M."/>
            <person name="Maruyama S."/>
            <person name="Arias M.C."/>
            <person name="Ball S.G."/>
            <person name="Gile G.H."/>
            <person name="Hirakawa Y."/>
            <person name="Hopkins J.F."/>
            <person name="Rensing S.A."/>
            <person name="Schmutz J."/>
            <person name="Symeonidi A."/>
            <person name="Elias M."/>
            <person name="Eveleigh R.J."/>
            <person name="Herman E.K."/>
            <person name="Klute M.J."/>
            <person name="Nakayama T."/>
            <person name="Obornik M."/>
            <person name="Reyes-Prieto A."/>
            <person name="Armbrust E.V."/>
            <person name="Aves S.J."/>
            <person name="Beiko R.G."/>
            <person name="Coutinho P."/>
            <person name="Dacks J.B."/>
            <person name="Durnford D.G."/>
            <person name="Fast N.M."/>
            <person name="Green B.R."/>
            <person name="Grisdale C."/>
            <person name="Hempe F."/>
            <person name="Henrissat B."/>
            <person name="Hoppner M.P."/>
            <person name="Ishida K.-I."/>
            <person name="Kim E."/>
            <person name="Koreny L."/>
            <person name="Kroth P.G."/>
            <person name="Liu Y."/>
            <person name="Malik S.-B."/>
            <person name="Maier U.G."/>
            <person name="McRose D."/>
            <person name="Mock T."/>
            <person name="Neilson J.A."/>
            <person name="Onodera N.T."/>
            <person name="Poole A.M."/>
            <person name="Pritham E.J."/>
            <person name="Richards T.A."/>
            <person name="Rocap G."/>
            <person name="Roy S.W."/>
            <person name="Sarai C."/>
            <person name="Schaack S."/>
            <person name="Shirato S."/>
            <person name="Slamovits C.H."/>
            <person name="Spencer D.F."/>
            <person name="Suzuki S."/>
            <person name="Worden A.Z."/>
            <person name="Zauner S."/>
            <person name="Barry K."/>
            <person name="Bell C."/>
            <person name="Bharti A.K."/>
            <person name="Crow J.A."/>
            <person name="Grimwood J."/>
            <person name="Kramer R."/>
            <person name="Lindquist E."/>
            <person name="Lucas S."/>
            <person name="Salamov A."/>
            <person name="McFadden G.I."/>
            <person name="Lane C.E."/>
            <person name="Keeling P.J."/>
            <person name="Gray M.W."/>
            <person name="Grigoriev I.V."/>
            <person name="Archibald J.M."/>
        </authorList>
    </citation>
    <scope>NUCLEOTIDE SEQUENCE</scope>
    <source>
        <strain evidence="4">CCMP2712</strain>
    </source>
</reference>
<dbReference type="InterPro" id="IPR039448">
    <property type="entry name" value="Beta_helix"/>
</dbReference>
<dbReference type="EMBL" id="JH993049">
    <property type="protein sequence ID" value="EKX38409.1"/>
    <property type="molecule type" value="Genomic_DNA"/>
</dbReference>
<feature type="domain" description="Right handed beta helix" evidence="1">
    <location>
        <begin position="31"/>
        <end position="163"/>
    </location>
</feature>
<evidence type="ECO:0000313" key="3">
    <source>
        <dbReference type="EnsemblProtists" id="EKX38409"/>
    </source>
</evidence>
<dbReference type="InterPro" id="IPR011050">
    <property type="entry name" value="Pectin_lyase_fold/virulence"/>
</dbReference>
<reference evidence="3" key="3">
    <citation type="submission" date="2016-03" db="UniProtKB">
        <authorList>
            <consortium name="EnsemblProtists"/>
        </authorList>
    </citation>
    <scope>IDENTIFICATION</scope>
</reference>
<dbReference type="GeneID" id="17295066"/>
<dbReference type="Pfam" id="PF13229">
    <property type="entry name" value="Beta_helix"/>
    <property type="match status" value="1"/>
</dbReference>
<dbReference type="AlphaFoldDB" id="L1IR88"/>